<evidence type="ECO:0000256" key="3">
    <source>
        <dbReference type="ARBA" id="ARBA00022816"/>
    </source>
</evidence>
<keyword evidence="6" id="KW-0906">Nuclear pore complex</keyword>
<dbReference type="AlphaFoldDB" id="A0AAD7TPI5"/>
<name>A0AAD7TPI5_9APHY</name>
<comment type="caution">
    <text evidence="9">The sequence shown here is derived from an EMBL/GenBank/DDBJ whole genome shotgun (WGS) entry which is preliminary data.</text>
</comment>
<dbReference type="Pfam" id="PF13634">
    <property type="entry name" value="Nucleoporin_FG"/>
    <property type="match status" value="2"/>
</dbReference>
<evidence type="ECO:0000256" key="1">
    <source>
        <dbReference type="ARBA" id="ARBA00004567"/>
    </source>
</evidence>
<keyword evidence="4" id="KW-0653">Protein transport</keyword>
<feature type="region of interest" description="Disordered" evidence="8">
    <location>
        <begin position="414"/>
        <end position="433"/>
    </location>
</feature>
<evidence type="ECO:0000256" key="8">
    <source>
        <dbReference type="SAM" id="MobiDB-lite"/>
    </source>
</evidence>
<dbReference type="InterPro" id="IPR024882">
    <property type="entry name" value="NUP58/p45/49"/>
</dbReference>
<evidence type="ECO:0000313" key="9">
    <source>
        <dbReference type="EMBL" id="KAJ8473210.1"/>
    </source>
</evidence>
<evidence type="ECO:0000256" key="6">
    <source>
        <dbReference type="ARBA" id="ARBA00023132"/>
    </source>
</evidence>
<feature type="compositionally biased region" description="Polar residues" evidence="8">
    <location>
        <begin position="194"/>
        <end position="218"/>
    </location>
</feature>
<evidence type="ECO:0000256" key="2">
    <source>
        <dbReference type="ARBA" id="ARBA00022448"/>
    </source>
</evidence>
<feature type="compositionally biased region" description="Polar residues" evidence="8">
    <location>
        <begin position="142"/>
        <end position="168"/>
    </location>
</feature>
<dbReference type="PANTHER" id="PTHR13437:SF2">
    <property type="entry name" value="NUCLEOPORIN P58_P45"/>
    <property type="match status" value="1"/>
</dbReference>
<dbReference type="Gene3D" id="6.10.140.1350">
    <property type="match status" value="1"/>
</dbReference>
<keyword evidence="5" id="KW-0811">Translocation</keyword>
<dbReference type="PANTHER" id="PTHR13437">
    <property type="entry name" value="NUCLEOPORIN P58/P45 NUCLEOPORIN-LIKE PROTEIN 1"/>
    <property type="match status" value="1"/>
</dbReference>
<dbReference type="GO" id="GO:0005643">
    <property type="term" value="C:nuclear pore"/>
    <property type="evidence" value="ECO:0007669"/>
    <property type="project" value="UniProtKB-SubCell"/>
</dbReference>
<keyword evidence="10" id="KW-1185">Reference proteome</keyword>
<feature type="compositionally biased region" description="Low complexity" evidence="8">
    <location>
        <begin position="86"/>
        <end position="141"/>
    </location>
</feature>
<evidence type="ECO:0000256" key="7">
    <source>
        <dbReference type="ARBA" id="ARBA00023242"/>
    </source>
</evidence>
<dbReference type="GO" id="GO:0017056">
    <property type="term" value="F:structural constituent of nuclear pore"/>
    <property type="evidence" value="ECO:0007669"/>
    <property type="project" value="InterPro"/>
</dbReference>
<protein>
    <recommendedName>
        <fullName evidence="11">Nucleoporin nup45</fullName>
    </recommendedName>
</protein>
<feature type="region of interest" description="Disordered" evidence="8">
    <location>
        <begin position="1"/>
        <end position="227"/>
    </location>
</feature>
<organism evidence="9 10">
    <name type="scientific">Trametes cubensis</name>
    <dbReference type="NCBI Taxonomy" id="1111947"/>
    <lineage>
        <taxon>Eukaryota</taxon>
        <taxon>Fungi</taxon>
        <taxon>Dikarya</taxon>
        <taxon>Basidiomycota</taxon>
        <taxon>Agaricomycotina</taxon>
        <taxon>Agaricomycetes</taxon>
        <taxon>Polyporales</taxon>
        <taxon>Polyporaceae</taxon>
        <taxon>Trametes</taxon>
    </lineage>
</organism>
<comment type="subcellular location">
    <subcellularLocation>
        <location evidence="1">Nucleus</location>
        <location evidence="1">Nuclear pore complex</location>
    </subcellularLocation>
</comment>
<reference evidence="9" key="1">
    <citation type="submission" date="2022-11" db="EMBL/GenBank/DDBJ databases">
        <title>Genome Sequence of Cubamyces cubensis.</title>
        <authorList>
            <person name="Buettner E."/>
        </authorList>
    </citation>
    <scope>NUCLEOTIDE SEQUENCE</scope>
    <source>
        <strain evidence="9">MPL-01</strain>
    </source>
</reference>
<feature type="compositionally biased region" description="Low complexity" evidence="8">
    <location>
        <begin position="67"/>
        <end position="76"/>
    </location>
</feature>
<proteinExistence type="predicted"/>
<dbReference type="Proteomes" id="UP001215151">
    <property type="component" value="Unassembled WGS sequence"/>
</dbReference>
<evidence type="ECO:0000256" key="5">
    <source>
        <dbReference type="ARBA" id="ARBA00023010"/>
    </source>
</evidence>
<keyword evidence="7" id="KW-0539">Nucleus</keyword>
<sequence length="506" mass="55059">MAFNAFGAKPTGQTGSSLFGQSTTQPQGSSLFGQSTTQPQGSSLFGNTQQQQQQQQPGTSAFGGFGQTQNTQNTQGSSLFGSTLGQNNQQQQQQQPQQGSSLFGSTLGQNTQQQQQPQQGSSLFGSTFGQPQQQQQQGQQPSTGLFGQTASQQPQQKSLFGTGTGSLFGNTAQNQQGQQQQQQQSTFGGFGASTSTLQPQATQPSLFGSTTQGTQVGSSLWGKPPVQQQQVQQVGAPLFTKSTKFNDLPDALKKTFENIDSAIQSKVQICNDLKQRKLGDEALKGQEEIRNVQKARSSLPPATNIALLSNGRVNELTAAISVLTSDVQHTKDLKHKVDQTVQDTIVATRIVEGFRNPQQHGQYLKTYANFPLEFFNRVTEQMKERLRWYKTTIEVIIQLPFASTARSHLSAHLRPHHPQHIERKLSSAASQPQHTPQAIVTTLEAQHATFMALAAKAAALDAELQKLRTLYTQLWRAKTGSMRDPFNELDRGADVGELGLESLSAK</sequence>
<dbReference type="GO" id="GO:0015031">
    <property type="term" value="P:protein transport"/>
    <property type="evidence" value="ECO:0007669"/>
    <property type="project" value="UniProtKB-KW"/>
</dbReference>
<feature type="compositionally biased region" description="Low complexity" evidence="8">
    <location>
        <begin position="169"/>
        <end position="187"/>
    </location>
</feature>
<keyword evidence="3" id="KW-0509">mRNA transport</keyword>
<evidence type="ECO:0000256" key="4">
    <source>
        <dbReference type="ARBA" id="ARBA00022927"/>
    </source>
</evidence>
<dbReference type="InterPro" id="IPR025574">
    <property type="entry name" value="Nucleoporin_FG_rpt"/>
</dbReference>
<evidence type="ECO:0000313" key="10">
    <source>
        <dbReference type="Proteomes" id="UP001215151"/>
    </source>
</evidence>
<evidence type="ECO:0008006" key="11">
    <source>
        <dbReference type="Google" id="ProtNLM"/>
    </source>
</evidence>
<dbReference type="GO" id="GO:0051028">
    <property type="term" value="P:mRNA transport"/>
    <property type="evidence" value="ECO:0007669"/>
    <property type="project" value="UniProtKB-KW"/>
</dbReference>
<gene>
    <name evidence="9" type="ORF">ONZ51_g8017</name>
</gene>
<dbReference type="GO" id="GO:0008139">
    <property type="term" value="F:nuclear localization sequence binding"/>
    <property type="evidence" value="ECO:0007669"/>
    <property type="project" value="InterPro"/>
</dbReference>
<feature type="compositionally biased region" description="Polar residues" evidence="8">
    <location>
        <begin position="11"/>
        <end position="48"/>
    </location>
</feature>
<dbReference type="EMBL" id="JAPEVG010000231">
    <property type="protein sequence ID" value="KAJ8473210.1"/>
    <property type="molecule type" value="Genomic_DNA"/>
</dbReference>
<keyword evidence="2" id="KW-0813">Transport</keyword>
<accession>A0AAD7TPI5</accession>